<organism evidence="6 7">
    <name type="scientific">Peribacillus frigoritolerans</name>
    <dbReference type="NCBI Taxonomy" id="450367"/>
    <lineage>
        <taxon>Bacteria</taxon>
        <taxon>Bacillati</taxon>
        <taxon>Bacillota</taxon>
        <taxon>Bacilli</taxon>
        <taxon>Bacillales</taxon>
        <taxon>Bacillaceae</taxon>
        <taxon>Peribacillus</taxon>
    </lineage>
</organism>
<dbReference type="GO" id="GO:0046872">
    <property type="term" value="F:metal ion binding"/>
    <property type="evidence" value="ECO:0007669"/>
    <property type="project" value="UniProtKB-KW"/>
</dbReference>
<dbReference type="Pfam" id="PF00753">
    <property type="entry name" value="Lactamase_B"/>
    <property type="match status" value="1"/>
</dbReference>
<dbReference type="RefSeq" id="WP_289350262.1">
    <property type="nucleotide sequence ID" value="NZ_JAUCFI010000003.1"/>
</dbReference>
<keyword evidence="2" id="KW-0479">Metal-binding</keyword>
<evidence type="ECO:0000313" key="7">
    <source>
        <dbReference type="Proteomes" id="UP001238973"/>
    </source>
</evidence>
<evidence type="ECO:0000256" key="2">
    <source>
        <dbReference type="ARBA" id="ARBA00022723"/>
    </source>
</evidence>
<evidence type="ECO:0000313" key="6">
    <source>
        <dbReference type="EMBL" id="MDM5284986.1"/>
    </source>
</evidence>
<dbReference type="SMART" id="SM00849">
    <property type="entry name" value="Lactamase_B"/>
    <property type="match status" value="1"/>
</dbReference>
<dbReference type="Gene3D" id="3.60.15.10">
    <property type="entry name" value="Ribonuclease Z/Hydroxyacylglutathione hydrolase-like"/>
    <property type="match status" value="1"/>
</dbReference>
<evidence type="ECO:0000259" key="5">
    <source>
        <dbReference type="SMART" id="SM00849"/>
    </source>
</evidence>
<evidence type="ECO:0000256" key="1">
    <source>
        <dbReference type="ARBA" id="ARBA00007749"/>
    </source>
</evidence>
<dbReference type="CDD" id="cd07720">
    <property type="entry name" value="OPHC2-like_MBL-fold"/>
    <property type="match status" value="1"/>
</dbReference>
<reference evidence="6" key="1">
    <citation type="submission" date="2023-06" db="EMBL/GenBank/DDBJ databases">
        <title>Comparative genomics of Bacillaceae isolates and their secondary metabolite potential.</title>
        <authorList>
            <person name="Song L."/>
            <person name="Nielsen L.J."/>
            <person name="Mohite O."/>
            <person name="Xu X."/>
            <person name="Weber T."/>
            <person name="Kovacs A.T."/>
        </authorList>
    </citation>
    <scope>NUCLEOTIDE SEQUENCE</scope>
    <source>
        <strain evidence="6">G1S1</strain>
    </source>
</reference>
<dbReference type="GO" id="GO:0016787">
    <property type="term" value="F:hydrolase activity"/>
    <property type="evidence" value="ECO:0007669"/>
    <property type="project" value="UniProtKB-KW"/>
</dbReference>
<proteinExistence type="inferred from homology"/>
<name>A0AAJ1QNS4_9BACI</name>
<keyword evidence="3" id="KW-0378">Hydrolase</keyword>
<dbReference type="InterPro" id="IPR001279">
    <property type="entry name" value="Metallo-B-lactamas"/>
</dbReference>
<dbReference type="SUPFAM" id="SSF56281">
    <property type="entry name" value="Metallo-hydrolase/oxidoreductase"/>
    <property type="match status" value="1"/>
</dbReference>
<keyword evidence="4" id="KW-0862">Zinc</keyword>
<dbReference type="EMBL" id="JAUCFI010000003">
    <property type="protein sequence ID" value="MDM5284986.1"/>
    <property type="molecule type" value="Genomic_DNA"/>
</dbReference>
<dbReference type="AlphaFoldDB" id="A0AAJ1QNS4"/>
<evidence type="ECO:0000256" key="3">
    <source>
        <dbReference type="ARBA" id="ARBA00022801"/>
    </source>
</evidence>
<dbReference type="InterPro" id="IPR051013">
    <property type="entry name" value="MBL_superfamily_lactonases"/>
</dbReference>
<accession>A0AAJ1QNS4</accession>
<dbReference type="InterPro" id="IPR036866">
    <property type="entry name" value="RibonucZ/Hydroxyglut_hydro"/>
</dbReference>
<dbReference type="PANTHER" id="PTHR42978:SF6">
    <property type="entry name" value="QUORUM-QUENCHING LACTONASE YTNP-RELATED"/>
    <property type="match status" value="1"/>
</dbReference>
<comment type="caution">
    <text evidence="6">The sequence shown here is derived from an EMBL/GenBank/DDBJ whole genome shotgun (WGS) entry which is preliminary data.</text>
</comment>
<dbReference type="PANTHER" id="PTHR42978">
    <property type="entry name" value="QUORUM-QUENCHING LACTONASE YTNP-RELATED-RELATED"/>
    <property type="match status" value="1"/>
</dbReference>
<evidence type="ECO:0000256" key="4">
    <source>
        <dbReference type="ARBA" id="ARBA00022833"/>
    </source>
</evidence>
<sequence length="222" mass="24929">MSTKLHSFQFGTFRMMAISDGAFPVSKDFFFANTPEDIIHHIPSKFNAPLNFLLIDTGDKNILVDAGFGESHLPIAGKLLSHLETHGIYPEDIHTVIITHGHMDHIGGLSNNGKPTFPNAEYIMRKDEWDLWKSNPKSNEYKKLTPLKEYMTLITSDTEIVPGIRLVHTPGHTVGHLSLSISSEGKYLLVASDILNDPTTLQHLPSHIRAEMKLEEVFCKMQ</sequence>
<feature type="domain" description="Metallo-beta-lactamase" evidence="5">
    <location>
        <begin position="49"/>
        <end position="221"/>
    </location>
</feature>
<comment type="similarity">
    <text evidence="1">Belongs to the metallo-beta-lactamase superfamily.</text>
</comment>
<dbReference type="Proteomes" id="UP001238973">
    <property type="component" value="Unassembled WGS sequence"/>
</dbReference>
<protein>
    <submittedName>
        <fullName evidence="6">MBL fold metallo-hydrolase</fullName>
    </submittedName>
</protein>
<gene>
    <name evidence="6" type="ORF">QUF85_17040</name>
</gene>